<keyword evidence="2" id="KW-1185">Reference proteome</keyword>
<dbReference type="Proteomes" id="UP000242791">
    <property type="component" value="Unassembled WGS sequence"/>
</dbReference>
<dbReference type="VEuPathDB" id="FungiDB:ACJ73_06739"/>
<reference evidence="1 2" key="1">
    <citation type="submission" date="2015-08" db="EMBL/GenBank/DDBJ databases">
        <title>Emmonsia species relationships and genome sequence.</title>
        <authorList>
            <person name="Cuomo C.A."/>
            <person name="Schwartz I.S."/>
            <person name="Kenyon C."/>
            <person name="De Hoog G.S."/>
            <person name="Govender N.P."/>
            <person name="Botha A."/>
            <person name="Moreno L."/>
            <person name="De Vries M."/>
            <person name="Munoz J.F."/>
            <person name="Stielow J.B."/>
        </authorList>
    </citation>
    <scope>NUCLEOTIDE SEQUENCE [LARGE SCALE GENOMIC DNA]</scope>
    <source>
        <strain evidence="1 2">EI222</strain>
    </source>
</reference>
<evidence type="ECO:0000313" key="1">
    <source>
        <dbReference type="EMBL" id="OJD21921.1"/>
    </source>
</evidence>
<dbReference type="AlphaFoldDB" id="A0A1J9Q019"/>
<dbReference type="OrthoDB" id="3535423at2759"/>
<gene>
    <name evidence="1" type="ORF">ACJ73_06739</name>
</gene>
<dbReference type="STRING" id="1658174.A0A1J9Q019"/>
<protein>
    <submittedName>
        <fullName evidence="1">Uncharacterized protein</fullName>
    </submittedName>
</protein>
<accession>A0A1J9Q019</accession>
<sequence length="106" mass="11273">MSHKNPAFKLYPLRPAFVDSISDEAVRQATANRQLPLSYRVLGHFTPLIRTLVPGIVSPTQGIGLAAMVLAEGDGKELEGSGVSEGSRIPSNEAIRRIAKDGFASG</sequence>
<name>A0A1J9Q019_9EURO</name>
<comment type="caution">
    <text evidence="1">The sequence shown here is derived from an EMBL/GenBank/DDBJ whole genome shotgun (WGS) entry which is preliminary data.</text>
</comment>
<dbReference type="EMBL" id="LGTZ01001236">
    <property type="protein sequence ID" value="OJD21921.1"/>
    <property type="molecule type" value="Genomic_DNA"/>
</dbReference>
<organism evidence="1 2">
    <name type="scientific">Blastomyces percursus</name>
    <dbReference type="NCBI Taxonomy" id="1658174"/>
    <lineage>
        <taxon>Eukaryota</taxon>
        <taxon>Fungi</taxon>
        <taxon>Dikarya</taxon>
        <taxon>Ascomycota</taxon>
        <taxon>Pezizomycotina</taxon>
        <taxon>Eurotiomycetes</taxon>
        <taxon>Eurotiomycetidae</taxon>
        <taxon>Onygenales</taxon>
        <taxon>Ajellomycetaceae</taxon>
        <taxon>Blastomyces</taxon>
    </lineage>
</organism>
<evidence type="ECO:0000313" key="2">
    <source>
        <dbReference type="Proteomes" id="UP000242791"/>
    </source>
</evidence>
<proteinExistence type="predicted"/>